<protein>
    <submittedName>
        <fullName evidence="2">EexN family lipoprotein</fullName>
    </submittedName>
</protein>
<organism evidence="2 3">
    <name type="scientific">Salipiger mangrovisoli</name>
    <dbReference type="NCBI Taxonomy" id="2865933"/>
    <lineage>
        <taxon>Bacteria</taxon>
        <taxon>Pseudomonadati</taxon>
        <taxon>Pseudomonadota</taxon>
        <taxon>Alphaproteobacteria</taxon>
        <taxon>Rhodobacterales</taxon>
        <taxon>Roseobacteraceae</taxon>
        <taxon>Salipiger</taxon>
    </lineage>
</organism>
<evidence type="ECO:0000256" key="1">
    <source>
        <dbReference type="SAM" id="MobiDB-lite"/>
    </source>
</evidence>
<keyword evidence="3" id="KW-1185">Reference proteome</keyword>
<dbReference type="EMBL" id="JADFFK010000022">
    <property type="protein sequence ID" value="MBE9639825.1"/>
    <property type="molecule type" value="Genomic_DNA"/>
</dbReference>
<dbReference type="NCBIfam" id="NF033894">
    <property type="entry name" value="Eex_IncN"/>
    <property type="match status" value="1"/>
</dbReference>
<proteinExistence type="predicted"/>
<gene>
    <name evidence="2" type="ORF">IQ782_23510</name>
</gene>
<accession>A0ABR9X899</accession>
<dbReference type="Proteomes" id="UP000607796">
    <property type="component" value="Unassembled WGS sequence"/>
</dbReference>
<evidence type="ECO:0000313" key="2">
    <source>
        <dbReference type="EMBL" id="MBE9639825.1"/>
    </source>
</evidence>
<dbReference type="InterPro" id="IPR047937">
    <property type="entry name" value="Eex_IncN-like"/>
</dbReference>
<keyword evidence="2" id="KW-0449">Lipoprotein</keyword>
<sequence>MLVTLIAGAALTGCKEEENQTVEYFSADPAARAEMLESCEVSDRAAEDANCVNADDAERAAQRDQDSEGFSNVFGEPSFD</sequence>
<feature type="region of interest" description="Disordered" evidence="1">
    <location>
        <begin position="55"/>
        <end position="80"/>
    </location>
</feature>
<feature type="compositionally biased region" description="Basic and acidic residues" evidence="1">
    <location>
        <begin position="56"/>
        <end position="66"/>
    </location>
</feature>
<comment type="caution">
    <text evidence="2">The sequence shown here is derived from an EMBL/GenBank/DDBJ whole genome shotgun (WGS) entry which is preliminary data.</text>
</comment>
<reference evidence="2 3" key="1">
    <citation type="journal article" date="2021" name="Int. J. Syst. Evol. Microbiol.">
        <title>Salipiger mangrovisoli sp. nov., isolated from mangrove soil and the proposal for the reclassification of Paraphaeobacter pallidus as Salipiger pallidus comb. nov.</title>
        <authorList>
            <person name="Du J."/>
            <person name="Liu Y."/>
            <person name="Pei T."/>
            <person name="Deng M.R."/>
            <person name="Zhu H."/>
        </authorList>
    </citation>
    <scope>NUCLEOTIDE SEQUENCE [LARGE SCALE GENOMIC DNA]</scope>
    <source>
        <strain evidence="2 3">6D45A</strain>
    </source>
</reference>
<evidence type="ECO:0000313" key="3">
    <source>
        <dbReference type="Proteomes" id="UP000607796"/>
    </source>
</evidence>
<name>A0ABR9X899_9RHOB</name>